<dbReference type="InParanoid" id="H2ZDT5"/>
<feature type="compositionally biased region" description="Basic and acidic residues" evidence="6">
    <location>
        <begin position="450"/>
        <end position="521"/>
    </location>
</feature>
<dbReference type="CDD" id="cd16926">
    <property type="entry name" value="HATPase_MutL-MLH-PMS-like"/>
    <property type="match status" value="1"/>
</dbReference>
<organism evidence="8 9">
    <name type="scientific">Ciona savignyi</name>
    <name type="common">Pacific transparent sea squirt</name>
    <dbReference type="NCBI Taxonomy" id="51511"/>
    <lineage>
        <taxon>Eukaryota</taxon>
        <taxon>Metazoa</taxon>
        <taxon>Chordata</taxon>
        <taxon>Tunicata</taxon>
        <taxon>Ascidiacea</taxon>
        <taxon>Phlebobranchia</taxon>
        <taxon>Cionidae</taxon>
        <taxon>Ciona</taxon>
    </lineage>
</organism>
<dbReference type="OMA" id="ANYHVKK"/>
<dbReference type="GO" id="GO:0016887">
    <property type="term" value="F:ATP hydrolysis activity"/>
    <property type="evidence" value="ECO:0007669"/>
    <property type="project" value="InterPro"/>
</dbReference>
<keyword evidence="9" id="KW-1185">Reference proteome</keyword>
<dbReference type="PANTHER" id="PTHR10073:SF12">
    <property type="entry name" value="DNA MISMATCH REPAIR PROTEIN MLH1"/>
    <property type="match status" value="1"/>
</dbReference>
<evidence type="ECO:0000256" key="5">
    <source>
        <dbReference type="ARBA" id="ARBA00023242"/>
    </source>
</evidence>
<dbReference type="InterPro" id="IPR020568">
    <property type="entry name" value="Ribosomal_Su5_D2-typ_SF"/>
</dbReference>
<feature type="compositionally biased region" description="Basic and acidic residues" evidence="6">
    <location>
        <begin position="429"/>
        <end position="442"/>
    </location>
</feature>
<dbReference type="NCBIfam" id="TIGR00585">
    <property type="entry name" value="mutl"/>
    <property type="match status" value="1"/>
</dbReference>
<comment type="similarity">
    <text evidence="2">Belongs to the DNA mismatch repair MutL/HexB family.</text>
</comment>
<dbReference type="PANTHER" id="PTHR10073">
    <property type="entry name" value="DNA MISMATCH REPAIR PROTEIN MLH, PMS, MUTL"/>
    <property type="match status" value="1"/>
</dbReference>
<dbReference type="GO" id="GO:0030983">
    <property type="term" value="F:mismatched DNA binding"/>
    <property type="evidence" value="ECO:0007669"/>
    <property type="project" value="InterPro"/>
</dbReference>
<dbReference type="InterPro" id="IPR014721">
    <property type="entry name" value="Ribsml_uS5_D2-typ_fold_subgr"/>
</dbReference>
<protein>
    <recommendedName>
        <fullName evidence="7">DNA mismatch repair protein S5 domain-containing protein</fullName>
    </recommendedName>
</protein>
<dbReference type="GO" id="GO:0032389">
    <property type="term" value="C:MutLalpha complex"/>
    <property type="evidence" value="ECO:0007669"/>
    <property type="project" value="TreeGrafter"/>
</dbReference>
<reference evidence="8" key="2">
    <citation type="submission" date="2025-08" db="UniProtKB">
        <authorList>
            <consortium name="Ensembl"/>
        </authorList>
    </citation>
    <scope>IDENTIFICATION</scope>
</reference>
<accession>H2ZDT5</accession>
<dbReference type="SMART" id="SM01340">
    <property type="entry name" value="DNA_mis_repair"/>
    <property type="match status" value="1"/>
</dbReference>
<dbReference type="GO" id="GO:0005524">
    <property type="term" value="F:ATP binding"/>
    <property type="evidence" value="ECO:0007669"/>
    <property type="project" value="InterPro"/>
</dbReference>
<evidence type="ECO:0000256" key="3">
    <source>
        <dbReference type="ARBA" id="ARBA00022763"/>
    </source>
</evidence>
<evidence type="ECO:0000256" key="4">
    <source>
        <dbReference type="ARBA" id="ARBA00023204"/>
    </source>
</evidence>
<dbReference type="SUPFAM" id="SSF55874">
    <property type="entry name" value="ATPase domain of HSP90 chaperone/DNA topoisomerase II/histidine kinase"/>
    <property type="match status" value="1"/>
</dbReference>
<dbReference type="InterPro" id="IPR013507">
    <property type="entry name" value="DNA_mismatch_S5_2-like"/>
</dbReference>
<evidence type="ECO:0000256" key="6">
    <source>
        <dbReference type="SAM" id="MobiDB-lite"/>
    </source>
</evidence>
<dbReference type="InterPro" id="IPR036890">
    <property type="entry name" value="HATPase_C_sf"/>
</dbReference>
<dbReference type="SUPFAM" id="SSF54211">
    <property type="entry name" value="Ribosomal protein S5 domain 2-like"/>
    <property type="match status" value="1"/>
</dbReference>
<dbReference type="InterPro" id="IPR014762">
    <property type="entry name" value="DNA_mismatch_repair_CS"/>
</dbReference>
<name>H2ZDT5_CIOSA</name>
<keyword evidence="4" id="KW-0234">DNA repair</keyword>
<dbReference type="Gene3D" id="3.30.565.10">
    <property type="entry name" value="Histidine kinase-like ATPase, C-terminal domain"/>
    <property type="match status" value="1"/>
</dbReference>
<dbReference type="FunCoup" id="H2ZDT5">
    <property type="interactions" value="144"/>
</dbReference>
<comment type="subcellular location">
    <subcellularLocation>
        <location evidence="1">Nucleus</location>
    </subcellularLocation>
</comment>
<dbReference type="Proteomes" id="UP000007875">
    <property type="component" value="Unassembled WGS sequence"/>
</dbReference>
<feature type="domain" description="DNA mismatch repair protein S5" evidence="7">
    <location>
        <begin position="220"/>
        <end position="355"/>
    </location>
</feature>
<sequence>IKRLDETVVNRIAAGEVIQRPANAVKEMIENCLDAGSTCITVSLKSGGLKLLQISDNGHGIRKEDMEIVCERFTTSKLKEFDDLKSIATFGFRGEALASISHVAHLTITTRTKDSKCAYKASYLDSEFIHRVYCKLKGAVRPTAGNIGTQITVEDLFYNVPTRRKAFKSASEEHQKIADVMTRYALHNSGKSFTLRKMDQDVSAGVSVRTQLGSTHVTNIGTLFGSNVGKEVIQVDHFDPQLHLKVGSCQSTTYASFVTFTINGYVTNANCSIKRFLFLLFINNRLVECTVLKKALDSLYQTYLPKGGHPFVYLSLEMPANNLDVNVHPTKHEVHFLHEGTVVESVEKQVEAALLSCDSSRTFYMQKLLPTANTETTQKPTTTSKDKVHAQLKICNAHNPQRVYDHQLVRTDSKLQKLDAFLTNTRQEMEKTTTHSVDRENSNDLTPDDPVSHDPKSHDPKSHDSMSQDPKSHDSMSHDPKSHDSMSHDRKSHDPKSHDPMSHDPKSHDSKSHDPKSHDSKSLTAAGLPRRRQIQLTSVLQLSEEVKEKSHKELCKVLHDHTFVGCVEPELALIQHETKLHLVNTGNLSEELFYQTLLKDFGNFAIYRLSESAPIYELAMLGLNLEESGWTPADGSKENLANYIVNFLGGKAEMLNDYFCIDITKEGHISGIPMLLKGYSPPLEGLPLFVMRLATEVDWEEEKACFNSVCREIARFLMRCFKVDSNFRIKTKPKNFPFRFYSLKNNLTNAETFSDVKSVANDNEWLPWKRMVEHTVMKSLRDLKVPTSMVDNGTFLQLANLPDLYKVFERC</sequence>
<evidence type="ECO:0000256" key="1">
    <source>
        <dbReference type="ARBA" id="ARBA00004123"/>
    </source>
</evidence>
<dbReference type="AlphaFoldDB" id="H2ZDT5"/>
<feature type="region of interest" description="Disordered" evidence="6">
    <location>
        <begin position="429"/>
        <end position="530"/>
    </location>
</feature>
<dbReference type="FunFam" id="3.30.230.10:FF:000014">
    <property type="entry name" value="DNA mismatch repair protein Mlh1"/>
    <property type="match status" value="1"/>
</dbReference>
<reference evidence="9" key="1">
    <citation type="submission" date="2003-08" db="EMBL/GenBank/DDBJ databases">
        <authorList>
            <person name="Birren B."/>
            <person name="Nusbaum C."/>
            <person name="Abebe A."/>
            <person name="Abouelleil A."/>
            <person name="Adekoya E."/>
            <person name="Ait-zahra M."/>
            <person name="Allen N."/>
            <person name="Allen T."/>
            <person name="An P."/>
            <person name="Anderson M."/>
            <person name="Anderson S."/>
            <person name="Arachchi H."/>
            <person name="Armbruster J."/>
            <person name="Bachantsang P."/>
            <person name="Baldwin J."/>
            <person name="Barry A."/>
            <person name="Bayul T."/>
            <person name="Blitshsteyn B."/>
            <person name="Bloom T."/>
            <person name="Blye J."/>
            <person name="Boguslavskiy L."/>
            <person name="Borowsky M."/>
            <person name="Boukhgalter B."/>
            <person name="Brunache A."/>
            <person name="Butler J."/>
            <person name="Calixte N."/>
            <person name="Calvo S."/>
            <person name="Camarata J."/>
            <person name="Campo K."/>
            <person name="Chang J."/>
            <person name="Cheshatsang Y."/>
            <person name="Citroen M."/>
            <person name="Collymore A."/>
            <person name="Considine T."/>
            <person name="Cook A."/>
            <person name="Cooke P."/>
            <person name="Corum B."/>
            <person name="Cuomo C."/>
            <person name="David R."/>
            <person name="Dawoe T."/>
            <person name="Degray S."/>
            <person name="Dodge S."/>
            <person name="Dooley K."/>
            <person name="Dorje P."/>
            <person name="Dorjee K."/>
            <person name="Dorris L."/>
            <person name="Duffey N."/>
            <person name="Dupes A."/>
            <person name="Elkins T."/>
            <person name="Engels R."/>
            <person name="Erickson J."/>
            <person name="Farina A."/>
            <person name="Faro S."/>
            <person name="Ferreira P."/>
            <person name="Fischer H."/>
            <person name="Fitzgerald M."/>
            <person name="Foley K."/>
            <person name="Gage D."/>
            <person name="Galagan J."/>
            <person name="Gearin G."/>
            <person name="Gnerre S."/>
            <person name="Gnirke A."/>
            <person name="Goyette A."/>
            <person name="Graham J."/>
            <person name="Grandbois E."/>
            <person name="Gyaltsen K."/>
            <person name="Hafez N."/>
            <person name="Hagopian D."/>
            <person name="Hagos B."/>
            <person name="Hall J."/>
            <person name="Hatcher B."/>
            <person name="Heller A."/>
            <person name="Higgins H."/>
            <person name="Honan T."/>
            <person name="Horn A."/>
            <person name="Houde N."/>
            <person name="Hughes L."/>
            <person name="Hulme W."/>
            <person name="Husby E."/>
            <person name="Iliev I."/>
            <person name="Jaffe D."/>
            <person name="Jones C."/>
            <person name="Kamal M."/>
            <person name="Kamat A."/>
            <person name="Kamvysselis M."/>
            <person name="Karlsson E."/>
            <person name="Kells C."/>
            <person name="Kieu A."/>
            <person name="Kisner P."/>
            <person name="Kodira C."/>
            <person name="Kulbokas E."/>
            <person name="Labutti K."/>
            <person name="Lama D."/>
            <person name="Landers T."/>
            <person name="Leger J."/>
            <person name="Levine S."/>
            <person name="Lewis D."/>
            <person name="Lewis T."/>
            <person name="Lindblad-toh K."/>
            <person name="Liu X."/>
            <person name="Lokyitsang T."/>
            <person name="Lokyitsang Y."/>
            <person name="Lucien O."/>
            <person name="Lui A."/>
            <person name="Ma L.J."/>
            <person name="Mabbitt R."/>
            <person name="Macdonald J."/>
            <person name="Maclean C."/>
            <person name="Major J."/>
            <person name="Manning J."/>
            <person name="Marabella R."/>
            <person name="Maru K."/>
            <person name="Matthews C."/>
            <person name="Mauceli E."/>
            <person name="Mccarthy M."/>
            <person name="Mcdonough S."/>
            <person name="Mcghee T."/>
            <person name="Meldrim J."/>
            <person name="Meneus L."/>
            <person name="Mesirov J."/>
            <person name="Mihalev A."/>
            <person name="Mihova T."/>
            <person name="Mikkelsen T."/>
            <person name="Mlenga V."/>
            <person name="Moru K."/>
            <person name="Mozes J."/>
            <person name="Mulrain L."/>
            <person name="Munson G."/>
            <person name="Naylor J."/>
            <person name="Newes C."/>
            <person name="Nguyen C."/>
            <person name="Nguyen N."/>
            <person name="Nguyen T."/>
            <person name="Nicol R."/>
            <person name="Nielsen C."/>
            <person name="Nizzari M."/>
            <person name="Norbu C."/>
            <person name="Norbu N."/>
            <person name="O'donnell P."/>
            <person name="Okoawo O."/>
            <person name="O'leary S."/>
            <person name="Omotosho B."/>
            <person name="O'neill K."/>
            <person name="Osman S."/>
            <person name="Parker S."/>
            <person name="Perrin D."/>
            <person name="Phunkhang P."/>
            <person name="Piqani B."/>
            <person name="Purcell S."/>
            <person name="Rachupka T."/>
            <person name="Ramasamy U."/>
            <person name="Rameau R."/>
            <person name="Ray V."/>
            <person name="Raymond C."/>
            <person name="Retta R."/>
            <person name="Richardson S."/>
            <person name="Rise C."/>
            <person name="Rodriguez J."/>
            <person name="Rogers J."/>
            <person name="Rogov P."/>
            <person name="Rutman M."/>
            <person name="Schupbach R."/>
            <person name="Seaman C."/>
            <person name="Settipalli S."/>
            <person name="Sharpe T."/>
            <person name="Sheridan J."/>
            <person name="Sherpa N."/>
            <person name="Shi J."/>
            <person name="Smirnov S."/>
            <person name="Smith C."/>
            <person name="Sougnez C."/>
            <person name="Spencer B."/>
            <person name="Stalker J."/>
            <person name="Stange-thomann N."/>
            <person name="Stavropoulos S."/>
            <person name="Stetson K."/>
            <person name="Stone C."/>
            <person name="Stone S."/>
            <person name="Stubbs M."/>
            <person name="Talamas J."/>
            <person name="Tchuinga P."/>
            <person name="Tenzing P."/>
            <person name="Tesfaye S."/>
            <person name="Theodore J."/>
            <person name="Thoulutsang Y."/>
            <person name="Topham K."/>
            <person name="Towey S."/>
            <person name="Tsamla T."/>
            <person name="Tsomo N."/>
            <person name="Vallee D."/>
            <person name="Vassiliev H."/>
            <person name="Venkataraman V."/>
            <person name="Vinson J."/>
            <person name="Vo A."/>
            <person name="Wade C."/>
            <person name="Wang S."/>
            <person name="Wangchuk T."/>
            <person name="Wangdi T."/>
            <person name="Whittaker C."/>
            <person name="Wilkinson J."/>
            <person name="Wu Y."/>
            <person name="Wyman D."/>
            <person name="Yadav S."/>
            <person name="Yang S."/>
            <person name="Yang X."/>
            <person name="Yeager S."/>
            <person name="Yee E."/>
            <person name="Young G."/>
            <person name="Zainoun J."/>
            <person name="Zembeck L."/>
            <person name="Zimmer A."/>
            <person name="Zody M."/>
            <person name="Lander E."/>
        </authorList>
    </citation>
    <scope>NUCLEOTIDE SEQUENCE [LARGE SCALE GENOMIC DNA]</scope>
</reference>
<dbReference type="GO" id="GO:0006298">
    <property type="term" value="P:mismatch repair"/>
    <property type="evidence" value="ECO:0007669"/>
    <property type="project" value="InterPro"/>
</dbReference>
<evidence type="ECO:0000313" key="8">
    <source>
        <dbReference type="Ensembl" id="ENSCSAVP00000015751.1"/>
    </source>
</evidence>
<dbReference type="InterPro" id="IPR002099">
    <property type="entry name" value="MutL/Mlh/PMS"/>
</dbReference>
<dbReference type="Ensembl" id="ENSCSAVT00000015930.1">
    <property type="protein sequence ID" value="ENSCSAVP00000015751.1"/>
    <property type="gene ID" value="ENSCSAVG00000009251.1"/>
</dbReference>
<dbReference type="GeneTree" id="ENSGT00800000124177"/>
<reference evidence="8" key="3">
    <citation type="submission" date="2025-09" db="UniProtKB">
        <authorList>
            <consortium name="Ensembl"/>
        </authorList>
    </citation>
    <scope>IDENTIFICATION</scope>
</reference>
<keyword evidence="5" id="KW-0539">Nucleus</keyword>
<dbReference type="GO" id="GO:0140664">
    <property type="term" value="F:ATP-dependent DNA damage sensor activity"/>
    <property type="evidence" value="ECO:0007669"/>
    <property type="project" value="InterPro"/>
</dbReference>
<dbReference type="PROSITE" id="PS00058">
    <property type="entry name" value="DNA_MISMATCH_REPAIR_1"/>
    <property type="match status" value="1"/>
</dbReference>
<proteinExistence type="inferred from homology"/>
<dbReference type="eggNOG" id="KOG1979">
    <property type="taxonomic scope" value="Eukaryota"/>
</dbReference>
<dbReference type="Pfam" id="PF13589">
    <property type="entry name" value="HATPase_c_3"/>
    <property type="match status" value="1"/>
</dbReference>
<dbReference type="Pfam" id="PF16413">
    <property type="entry name" value="Mlh1_C"/>
    <property type="match status" value="1"/>
</dbReference>
<evidence type="ECO:0000259" key="7">
    <source>
        <dbReference type="SMART" id="SM01340"/>
    </source>
</evidence>
<dbReference type="InterPro" id="IPR032189">
    <property type="entry name" value="Mlh1_C"/>
</dbReference>
<evidence type="ECO:0000256" key="2">
    <source>
        <dbReference type="ARBA" id="ARBA00006082"/>
    </source>
</evidence>
<dbReference type="Pfam" id="PF01119">
    <property type="entry name" value="DNA_mis_repair"/>
    <property type="match status" value="1"/>
</dbReference>
<dbReference type="Gene3D" id="3.30.230.10">
    <property type="match status" value="1"/>
</dbReference>
<keyword evidence="3" id="KW-0227">DNA damage</keyword>
<dbReference type="FunFam" id="3.30.565.10:FF:000109">
    <property type="entry name" value="Related to MLH1-DNA mismatch repair protein"/>
    <property type="match status" value="1"/>
</dbReference>
<dbReference type="InterPro" id="IPR038973">
    <property type="entry name" value="MutL/Mlh/Pms-like"/>
</dbReference>
<evidence type="ECO:0000313" key="9">
    <source>
        <dbReference type="Proteomes" id="UP000007875"/>
    </source>
</evidence>
<dbReference type="STRING" id="51511.ENSCSAVP00000015751"/>